<feature type="region of interest" description="Disordered" evidence="1">
    <location>
        <begin position="1"/>
        <end position="23"/>
    </location>
</feature>
<organism evidence="2 3">
    <name type="scientific">Daphnia magna</name>
    <dbReference type="NCBI Taxonomy" id="35525"/>
    <lineage>
        <taxon>Eukaryota</taxon>
        <taxon>Metazoa</taxon>
        <taxon>Ecdysozoa</taxon>
        <taxon>Arthropoda</taxon>
        <taxon>Crustacea</taxon>
        <taxon>Branchiopoda</taxon>
        <taxon>Diplostraca</taxon>
        <taxon>Cladocera</taxon>
        <taxon>Anomopoda</taxon>
        <taxon>Daphniidae</taxon>
        <taxon>Daphnia</taxon>
    </lineage>
</organism>
<name>A0ABQ9ZQC2_9CRUS</name>
<evidence type="ECO:0000256" key="1">
    <source>
        <dbReference type="SAM" id="MobiDB-lite"/>
    </source>
</evidence>
<sequence length="151" mass="16715">MVRDCVDPSTSDHGQSQTELPRNFVFRSTHQAKREEKTHAALWKQQLPAFTLSNSFMRIFPVILGICLTEPSSDAESDHVILASSRSGFHVMLTHLTNDHDLETPPVGQYKKNALQNEDKESHTMDGITAVVSCRSHSKVKVANGSCAVPT</sequence>
<keyword evidence="3" id="KW-1185">Reference proteome</keyword>
<accession>A0ABQ9ZQC2</accession>
<evidence type="ECO:0000313" key="2">
    <source>
        <dbReference type="EMBL" id="KAK4014800.1"/>
    </source>
</evidence>
<dbReference type="Proteomes" id="UP001234178">
    <property type="component" value="Unassembled WGS sequence"/>
</dbReference>
<evidence type="ECO:0000313" key="3">
    <source>
        <dbReference type="Proteomes" id="UP001234178"/>
    </source>
</evidence>
<protein>
    <submittedName>
        <fullName evidence="2">Uncharacterized protein</fullName>
    </submittedName>
</protein>
<proteinExistence type="predicted"/>
<dbReference type="EMBL" id="JAOYFB010000004">
    <property type="protein sequence ID" value="KAK4014800.1"/>
    <property type="molecule type" value="Genomic_DNA"/>
</dbReference>
<comment type="caution">
    <text evidence="2">The sequence shown here is derived from an EMBL/GenBank/DDBJ whole genome shotgun (WGS) entry which is preliminary data.</text>
</comment>
<reference evidence="2 3" key="1">
    <citation type="journal article" date="2023" name="Nucleic Acids Res.">
        <title>The hologenome of Daphnia magna reveals possible DNA methylation and microbiome-mediated evolution of the host genome.</title>
        <authorList>
            <person name="Chaturvedi A."/>
            <person name="Li X."/>
            <person name="Dhandapani V."/>
            <person name="Marshall H."/>
            <person name="Kissane S."/>
            <person name="Cuenca-Cambronero M."/>
            <person name="Asole G."/>
            <person name="Calvet F."/>
            <person name="Ruiz-Romero M."/>
            <person name="Marangio P."/>
            <person name="Guigo R."/>
            <person name="Rago D."/>
            <person name="Mirbahai L."/>
            <person name="Eastwood N."/>
            <person name="Colbourne J.K."/>
            <person name="Zhou J."/>
            <person name="Mallon E."/>
            <person name="Orsini L."/>
        </authorList>
    </citation>
    <scope>NUCLEOTIDE SEQUENCE [LARGE SCALE GENOMIC DNA]</scope>
    <source>
        <strain evidence="2">LRV0_1</strain>
    </source>
</reference>
<gene>
    <name evidence="2" type="ORF">OUZ56_027309</name>
</gene>
<feature type="compositionally biased region" description="Polar residues" evidence="1">
    <location>
        <begin position="8"/>
        <end position="20"/>
    </location>
</feature>